<dbReference type="InterPro" id="IPR015315">
    <property type="entry name" value="DUF1963"/>
</dbReference>
<evidence type="ECO:0000313" key="2">
    <source>
        <dbReference type="EMBL" id="GIQ86596.1"/>
    </source>
</evidence>
<dbReference type="EMBL" id="BDIP01002639">
    <property type="protein sequence ID" value="GIQ86596.1"/>
    <property type="molecule type" value="Genomic_DNA"/>
</dbReference>
<feature type="region of interest" description="Disordered" evidence="1">
    <location>
        <begin position="52"/>
        <end position="82"/>
    </location>
</feature>
<feature type="non-terminal residue" evidence="2">
    <location>
        <position position="1"/>
    </location>
</feature>
<gene>
    <name evidence="2" type="ORF">KIPB_008476</name>
</gene>
<reference evidence="2 3" key="1">
    <citation type="journal article" date="2018" name="PLoS ONE">
        <title>The draft genome of Kipferlia bialata reveals reductive genome evolution in fornicate parasites.</title>
        <authorList>
            <person name="Tanifuji G."/>
            <person name="Takabayashi S."/>
            <person name="Kume K."/>
            <person name="Takagi M."/>
            <person name="Nakayama T."/>
            <person name="Kamikawa R."/>
            <person name="Inagaki Y."/>
            <person name="Hashimoto T."/>
        </authorList>
    </citation>
    <scope>NUCLEOTIDE SEQUENCE [LARGE SCALE GENOMIC DNA]</scope>
    <source>
        <strain evidence="2">NY0173</strain>
    </source>
</reference>
<dbReference type="Proteomes" id="UP000265618">
    <property type="component" value="Unassembled WGS sequence"/>
</dbReference>
<evidence type="ECO:0000313" key="3">
    <source>
        <dbReference type="Proteomes" id="UP000265618"/>
    </source>
</evidence>
<comment type="caution">
    <text evidence="2">The sequence shown here is derived from an EMBL/GenBank/DDBJ whole genome shotgun (WGS) entry which is preliminary data.</text>
</comment>
<dbReference type="Gene3D" id="2.30.320.10">
    <property type="entry name" value="YwqG-like"/>
    <property type="match status" value="1"/>
</dbReference>
<dbReference type="OrthoDB" id="3005905at2759"/>
<organism evidence="2 3">
    <name type="scientific">Kipferlia bialata</name>
    <dbReference type="NCBI Taxonomy" id="797122"/>
    <lineage>
        <taxon>Eukaryota</taxon>
        <taxon>Metamonada</taxon>
        <taxon>Carpediemonas-like organisms</taxon>
        <taxon>Kipferlia</taxon>
    </lineage>
</organism>
<dbReference type="AlphaFoldDB" id="A0A9K3D0N9"/>
<proteinExistence type="predicted"/>
<keyword evidence="3" id="KW-1185">Reference proteome</keyword>
<name>A0A9K3D0N9_9EUKA</name>
<dbReference type="Pfam" id="PF09234">
    <property type="entry name" value="DUF1963"/>
    <property type="match status" value="1"/>
</dbReference>
<protein>
    <submittedName>
        <fullName evidence="2">Uncharacterized protein</fullName>
    </submittedName>
</protein>
<sequence>MDPLPVRELGPGISDAEIKEKLLEDYEDLDAKEFQTIMQLVRPLVRTAYDLNTGADDEGDEEVEVEGEGEGEGEGGVEEAGGDGILPHTLCDVLASKIGGIGYMSASEGLPICGQCNKPLSLMVQINLSQLPSEAHDHLGLGDEGLIQVWFCNSMEGCDNYDGFSDAELIRYIPGPALSDNTHKDRDTILGLYK</sequence>
<accession>A0A9K3D0N9</accession>
<dbReference type="InterPro" id="IPR035948">
    <property type="entry name" value="YwqG-like_sf"/>
</dbReference>
<dbReference type="SUPFAM" id="SSF103032">
    <property type="entry name" value="Hypothetical protein YwqG"/>
    <property type="match status" value="1"/>
</dbReference>
<feature type="compositionally biased region" description="Acidic residues" evidence="1">
    <location>
        <begin position="55"/>
        <end position="81"/>
    </location>
</feature>
<evidence type="ECO:0000256" key="1">
    <source>
        <dbReference type="SAM" id="MobiDB-lite"/>
    </source>
</evidence>